<dbReference type="InterPro" id="IPR004675">
    <property type="entry name" value="AhpD_core"/>
</dbReference>
<accession>A0A014PZI6</accession>
<keyword evidence="3" id="KW-1185">Reference proteome</keyword>
<name>A0A014PZI6_9GAMM</name>
<dbReference type="InterPro" id="IPR003779">
    <property type="entry name" value="CMD-like"/>
</dbReference>
<dbReference type="Pfam" id="PF02627">
    <property type="entry name" value="CMD"/>
    <property type="match status" value="1"/>
</dbReference>
<dbReference type="STRING" id="69222.BG55_05855"/>
<dbReference type="EMBL" id="JFHN01000029">
    <property type="protein sequence ID" value="EXU76392.1"/>
    <property type="molecule type" value="Genomic_DNA"/>
</dbReference>
<feature type="domain" description="Carboxymuconolactone decarboxylase-like" evidence="1">
    <location>
        <begin position="12"/>
        <end position="94"/>
    </location>
</feature>
<sequence>MSERIHYARVAPAGMKALAGVYNYVAQSGLAMELIELIFLRVSEINGCAYCIDKHTKALHGAGLAWDKIVLTKVWREAGSWFTSRERAALAWAESLTLIARTQAPDAVFAQVSAAFSDKEIADMSIAIGLMNAWNRLAISHRKLPDSTPGN</sequence>
<dbReference type="InterPro" id="IPR029032">
    <property type="entry name" value="AhpD-like"/>
</dbReference>
<evidence type="ECO:0000313" key="2">
    <source>
        <dbReference type="EMBL" id="EXU76392.1"/>
    </source>
</evidence>
<dbReference type="PANTHER" id="PTHR34846:SF10">
    <property type="entry name" value="CYTOPLASMIC PROTEIN"/>
    <property type="match status" value="1"/>
</dbReference>
<dbReference type="RefSeq" id="WP_034935239.1">
    <property type="nucleotide sequence ID" value="NZ_JFHN01000029.1"/>
</dbReference>
<comment type="caution">
    <text evidence="2">The sequence shown here is derived from an EMBL/GenBank/DDBJ whole genome shotgun (WGS) entry which is preliminary data.</text>
</comment>
<dbReference type="PANTHER" id="PTHR34846">
    <property type="entry name" value="4-CARBOXYMUCONOLACTONE DECARBOXYLASE FAMILY PROTEIN (AFU_ORTHOLOGUE AFUA_6G11590)"/>
    <property type="match status" value="1"/>
</dbReference>
<dbReference type="NCBIfam" id="TIGR00778">
    <property type="entry name" value="ahpD_dom"/>
    <property type="match status" value="1"/>
</dbReference>
<reference evidence="2 3" key="1">
    <citation type="submission" date="2014-02" db="EMBL/GenBank/DDBJ databases">
        <title>Draft genome of Erwinia mallotivora strain BT-MARDI, a papaya dieback pathogen.</title>
        <authorList>
            <person name="Redzuan R."/>
            <person name="Abu Bakar N."/>
            <person name="Badrun R."/>
            <person name="Mohd Raih M.F."/>
            <person name="Rozano L."/>
            <person name="Mat Amin N."/>
        </authorList>
    </citation>
    <scope>NUCLEOTIDE SEQUENCE [LARGE SCALE GENOMIC DNA]</scope>
    <source>
        <strain evidence="2 3">BT-MARDI</strain>
    </source>
</reference>
<gene>
    <name evidence="2" type="ORF">BG55_05855</name>
</gene>
<organism evidence="2 3">
    <name type="scientific">Erwinia mallotivora</name>
    <dbReference type="NCBI Taxonomy" id="69222"/>
    <lineage>
        <taxon>Bacteria</taxon>
        <taxon>Pseudomonadati</taxon>
        <taxon>Pseudomonadota</taxon>
        <taxon>Gammaproteobacteria</taxon>
        <taxon>Enterobacterales</taxon>
        <taxon>Erwiniaceae</taxon>
        <taxon>Erwinia</taxon>
    </lineage>
</organism>
<keyword evidence="2" id="KW-0560">Oxidoreductase</keyword>
<dbReference type="PATRIC" id="fig|69222.5.peg.1206"/>
<proteinExistence type="predicted"/>
<keyword evidence="2" id="KW-0575">Peroxidase</keyword>
<protein>
    <submittedName>
        <fullName evidence="2">Alkylhydroperoxidase</fullName>
    </submittedName>
</protein>
<dbReference type="Proteomes" id="UP000019918">
    <property type="component" value="Unassembled WGS sequence"/>
</dbReference>
<dbReference type="GO" id="GO:0051920">
    <property type="term" value="F:peroxiredoxin activity"/>
    <property type="evidence" value="ECO:0007669"/>
    <property type="project" value="InterPro"/>
</dbReference>
<dbReference type="SUPFAM" id="SSF69118">
    <property type="entry name" value="AhpD-like"/>
    <property type="match status" value="1"/>
</dbReference>
<dbReference type="Gene3D" id="1.20.1290.10">
    <property type="entry name" value="AhpD-like"/>
    <property type="match status" value="1"/>
</dbReference>
<evidence type="ECO:0000259" key="1">
    <source>
        <dbReference type="Pfam" id="PF02627"/>
    </source>
</evidence>
<evidence type="ECO:0000313" key="3">
    <source>
        <dbReference type="Proteomes" id="UP000019918"/>
    </source>
</evidence>
<dbReference type="OrthoDB" id="9801997at2"/>
<dbReference type="AlphaFoldDB" id="A0A014PZI6"/>